<name>A0A5C5X187_9BACT</name>
<dbReference type="AlphaFoldDB" id="A0A5C5X187"/>
<accession>A0A5C5X187</accession>
<organism evidence="1 2">
    <name type="scientific">Allorhodopirellula solitaria</name>
    <dbReference type="NCBI Taxonomy" id="2527987"/>
    <lineage>
        <taxon>Bacteria</taxon>
        <taxon>Pseudomonadati</taxon>
        <taxon>Planctomycetota</taxon>
        <taxon>Planctomycetia</taxon>
        <taxon>Pirellulales</taxon>
        <taxon>Pirellulaceae</taxon>
        <taxon>Allorhodopirellula</taxon>
    </lineage>
</organism>
<comment type="caution">
    <text evidence="1">The sequence shown here is derived from an EMBL/GenBank/DDBJ whole genome shotgun (WGS) entry which is preliminary data.</text>
</comment>
<dbReference type="Proteomes" id="UP000318053">
    <property type="component" value="Unassembled WGS sequence"/>
</dbReference>
<evidence type="ECO:0000313" key="1">
    <source>
        <dbReference type="EMBL" id="TWT56628.1"/>
    </source>
</evidence>
<evidence type="ECO:0000313" key="2">
    <source>
        <dbReference type="Proteomes" id="UP000318053"/>
    </source>
</evidence>
<proteinExistence type="predicted"/>
<keyword evidence="2" id="KW-1185">Reference proteome</keyword>
<sequence length="89" mass="9714">MTTSEHARLMAAAVYEIRLLLSDHLGSECDSDPCVRLAAHLAYALHNDALAVMERDGEFDLDAARKRIRAAESIVGDTYADNGDHLTGE</sequence>
<dbReference type="EMBL" id="SJPK01000012">
    <property type="protein sequence ID" value="TWT56628.1"/>
    <property type="molecule type" value="Genomic_DNA"/>
</dbReference>
<gene>
    <name evidence="1" type="ORF">CA85_41620</name>
</gene>
<protein>
    <submittedName>
        <fullName evidence="1">Uncharacterized protein</fullName>
    </submittedName>
</protein>
<dbReference type="OrthoDB" id="8778655at2"/>
<dbReference type="RefSeq" id="WP_146393017.1">
    <property type="nucleotide sequence ID" value="NZ_SJPK01000012.1"/>
</dbReference>
<reference evidence="1 2" key="1">
    <citation type="submission" date="2019-02" db="EMBL/GenBank/DDBJ databases">
        <title>Deep-cultivation of Planctomycetes and their phenomic and genomic characterization uncovers novel biology.</title>
        <authorList>
            <person name="Wiegand S."/>
            <person name="Jogler M."/>
            <person name="Boedeker C."/>
            <person name="Pinto D."/>
            <person name="Vollmers J."/>
            <person name="Rivas-Marin E."/>
            <person name="Kohn T."/>
            <person name="Peeters S.H."/>
            <person name="Heuer A."/>
            <person name="Rast P."/>
            <person name="Oberbeckmann S."/>
            <person name="Bunk B."/>
            <person name="Jeske O."/>
            <person name="Meyerdierks A."/>
            <person name="Storesund J.E."/>
            <person name="Kallscheuer N."/>
            <person name="Luecker S."/>
            <person name="Lage O.M."/>
            <person name="Pohl T."/>
            <person name="Merkel B.J."/>
            <person name="Hornburger P."/>
            <person name="Mueller R.-W."/>
            <person name="Bruemmer F."/>
            <person name="Labrenz M."/>
            <person name="Spormann A.M."/>
            <person name="Op Den Camp H."/>
            <person name="Overmann J."/>
            <person name="Amann R."/>
            <person name="Jetten M.S.M."/>
            <person name="Mascher T."/>
            <person name="Medema M.H."/>
            <person name="Devos D.P."/>
            <person name="Kaster A.-K."/>
            <person name="Ovreas L."/>
            <person name="Rohde M."/>
            <person name="Galperin M.Y."/>
            <person name="Jogler C."/>
        </authorList>
    </citation>
    <scope>NUCLEOTIDE SEQUENCE [LARGE SCALE GENOMIC DNA]</scope>
    <source>
        <strain evidence="1 2">CA85</strain>
    </source>
</reference>